<dbReference type="NCBIfam" id="TIGR03462">
    <property type="entry name" value="CarR_dom_SF"/>
    <property type="match status" value="1"/>
</dbReference>
<dbReference type="GO" id="GO:0045436">
    <property type="term" value="F:lycopene beta cyclase activity"/>
    <property type="evidence" value="ECO:0007669"/>
    <property type="project" value="UniProtKB-ARBA"/>
</dbReference>
<organism evidence="10 11">
    <name type="scientific">Nocardioides bruguierae</name>
    <dbReference type="NCBI Taxonomy" id="2945102"/>
    <lineage>
        <taxon>Bacteria</taxon>
        <taxon>Bacillati</taxon>
        <taxon>Actinomycetota</taxon>
        <taxon>Actinomycetes</taxon>
        <taxon>Propionibacteriales</taxon>
        <taxon>Nocardioidaceae</taxon>
        <taxon>Nocardioides</taxon>
    </lineage>
</organism>
<feature type="transmembrane region" description="Helical" evidence="8">
    <location>
        <begin position="6"/>
        <end position="26"/>
    </location>
</feature>
<comment type="subcellular location">
    <subcellularLocation>
        <location evidence="1">Membrane</location>
        <topology evidence="1">Multi-pass membrane protein</topology>
    </subcellularLocation>
</comment>
<dbReference type="GO" id="GO:0016872">
    <property type="term" value="F:intramolecular lyase activity"/>
    <property type="evidence" value="ECO:0007669"/>
    <property type="project" value="InterPro"/>
</dbReference>
<proteinExistence type="predicted"/>
<dbReference type="GO" id="GO:0016117">
    <property type="term" value="P:carotenoid biosynthetic process"/>
    <property type="evidence" value="ECO:0007669"/>
    <property type="project" value="UniProtKB-KW"/>
</dbReference>
<name>A0A9X2D9W0_9ACTN</name>
<dbReference type="RefSeq" id="WP_250828159.1">
    <property type="nucleotide sequence ID" value="NZ_JAMOIL010000023.1"/>
</dbReference>
<sequence>MQHFEYLILMGLCLAITLPLEVVLGARVWRRPKLLVMTLLPLVIAYSAWDVVMIALDSWGYSEQHTTGVLLPFEMPLEELVFFLVVPICGLLTYEAVGNVLRMLPRRADR</sequence>
<comment type="caution">
    <text evidence="10">The sequence shown here is derived from an EMBL/GenBank/DDBJ whole genome shotgun (WGS) entry which is preliminary data.</text>
</comment>
<feature type="domain" description="Lycopene cyclase" evidence="9">
    <location>
        <begin position="14"/>
        <end position="95"/>
    </location>
</feature>
<reference evidence="10" key="1">
    <citation type="submission" date="2022-05" db="EMBL/GenBank/DDBJ databases">
        <authorList>
            <person name="Tuo L."/>
        </authorList>
    </citation>
    <scope>NUCLEOTIDE SEQUENCE</scope>
    <source>
        <strain evidence="10">BSK12Z-4</strain>
    </source>
</reference>
<evidence type="ECO:0000256" key="7">
    <source>
        <dbReference type="ARBA" id="ARBA00023235"/>
    </source>
</evidence>
<feature type="transmembrane region" description="Helical" evidence="8">
    <location>
        <begin position="38"/>
        <end position="60"/>
    </location>
</feature>
<evidence type="ECO:0000256" key="6">
    <source>
        <dbReference type="ARBA" id="ARBA00023136"/>
    </source>
</evidence>
<evidence type="ECO:0000256" key="4">
    <source>
        <dbReference type="ARBA" id="ARBA00022746"/>
    </source>
</evidence>
<keyword evidence="5 8" id="KW-1133">Transmembrane helix</keyword>
<comment type="pathway">
    <text evidence="2">Carotenoid biosynthesis.</text>
</comment>
<dbReference type="AlphaFoldDB" id="A0A9X2D9W0"/>
<keyword evidence="4" id="KW-0125">Carotenoid biosynthesis</keyword>
<evidence type="ECO:0000259" key="9">
    <source>
        <dbReference type="Pfam" id="PF18916"/>
    </source>
</evidence>
<evidence type="ECO:0000256" key="5">
    <source>
        <dbReference type="ARBA" id="ARBA00022989"/>
    </source>
</evidence>
<keyword evidence="7" id="KW-0413">Isomerase</keyword>
<gene>
    <name evidence="10" type="ORF">M8330_16165</name>
</gene>
<protein>
    <submittedName>
        <fullName evidence="10">Lycopene cyclase domain-containing protein</fullName>
    </submittedName>
</protein>
<dbReference type="GO" id="GO:0016020">
    <property type="term" value="C:membrane"/>
    <property type="evidence" value="ECO:0007669"/>
    <property type="project" value="UniProtKB-SubCell"/>
</dbReference>
<evidence type="ECO:0000313" key="10">
    <source>
        <dbReference type="EMBL" id="MCM0621826.1"/>
    </source>
</evidence>
<evidence type="ECO:0000256" key="3">
    <source>
        <dbReference type="ARBA" id="ARBA00022692"/>
    </source>
</evidence>
<feature type="transmembrane region" description="Helical" evidence="8">
    <location>
        <begin position="80"/>
        <end position="101"/>
    </location>
</feature>
<accession>A0A9X2D9W0</accession>
<dbReference type="Proteomes" id="UP001139485">
    <property type="component" value="Unassembled WGS sequence"/>
</dbReference>
<evidence type="ECO:0000313" key="11">
    <source>
        <dbReference type="Proteomes" id="UP001139485"/>
    </source>
</evidence>
<dbReference type="Pfam" id="PF18916">
    <property type="entry name" value="Lycopene_cyc"/>
    <property type="match status" value="1"/>
</dbReference>
<keyword evidence="11" id="KW-1185">Reference proteome</keyword>
<evidence type="ECO:0000256" key="1">
    <source>
        <dbReference type="ARBA" id="ARBA00004141"/>
    </source>
</evidence>
<evidence type="ECO:0000256" key="8">
    <source>
        <dbReference type="SAM" id="Phobius"/>
    </source>
</evidence>
<evidence type="ECO:0000256" key="2">
    <source>
        <dbReference type="ARBA" id="ARBA00004829"/>
    </source>
</evidence>
<keyword evidence="3 8" id="KW-0812">Transmembrane</keyword>
<dbReference type="EMBL" id="JAMOIL010000023">
    <property type="protein sequence ID" value="MCM0621826.1"/>
    <property type="molecule type" value="Genomic_DNA"/>
</dbReference>
<keyword evidence="6 8" id="KW-0472">Membrane</keyword>
<dbReference type="InterPro" id="IPR017825">
    <property type="entry name" value="Lycopene_cyclase_dom"/>
</dbReference>